<dbReference type="PANTHER" id="PTHR43434">
    <property type="entry name" value="PHOSPHOGLYCOLATE PHOSPHATASE"/>
    <property type="match status" value="1"/>
</dbReference>
<dbReference type="Proteomes" id="UP001374803">
    <property type="component" value="Chromosome"/>
</dbReference>
<proteinExistence type="predicted"/>
<accession>A0ABZ2L1M5</accession>
<evidence type="ECO:0000313" key="1">
    <source>
        <dbReference type="EMBL" id="WXB03135.1"/>
    </source>
</evidence>
<sequence>MAGTTVRDDGLVEKAFTVSVAAEDGFTPGSAGYERALRFVRETMGQSKIEVFRGLLGDEGRAVAANARFEEAYGDLVRAGHVQPIPGAEAAIRSLRGLGLSIALTTGFARPTQDAILEALGWRSLVDLALCPSDVPRGRPYPDMVLAAVLRLGVTDVRSVVVAGDTPSDIYSGLRAGAGIVAGVLTGLSDLEAFSAAGATHVLASVNELPGLLRAMSPRAA</sequence>
<dbReference type="InterPro" id="IPR050155">
    <property type="entry name" value="HAD-like_hydrolase_sf"/>
</dbReference>
<dbReference type="InterPro" id="IPR023214">
    <property type="entry name" value="HAD_sf"/>
</dbReference>
<gene>
    <name evidence="1" type="ORF">LVJ94_40290</name>
</gene>
<protein>
    <submittedName>
        <fullName evidence="1">Phosphonatase-like hydrolase</fullName>
    </submittedName>
</protein>
<dbReference type="PANTHER" id="PTHR43434:SF19">
    <property type="entry name" value="PHOSPHONOACETALDEHYDE HYDROLASE"/>
    <property type="match status" value="1"/>
</dbReference>
<dbReference type="Pfam" id="PF00702">
    <property type="entry name" value="Hydrolase"/>
    <property type="match status" value="1"/>
</dbReference>
<dbReference type="EMBL" id="CP089983">
    <property type="protein sequence ID" value="WXB03135.1"/>
    <property type="molecule type" value="Genomic_DNA"/>
</dbReference>
<dbReference type="SUPFAM" id="SSF56784">
    <property type="entry name" value="HAD-like"/>
    <property type="match status" value="1"/>
</dbReference>
<dbReference type="NCBIfam" id="TIGR03351">
    <property type="entry name" value="PhnX-like"/>
    <property type="match status" value="1"/>
</dbReference>
<keyword evidence="2" id="KW-1185">Reference proteome</keyword>
<reference evidence="1" key="1">
    <citation type="submission" date="2021-12" db="EMBL/GenBank/DDBJ databases">
        <title>Discovery of the Pendulisporaceae a myxobacterial family with distinct sporulation behavior and unique specialized metabolism.</title>
        <authorList>
            <person name="Garcia R."/>
            <person name="Popoff A."/>
            <person name="Bader C.D."/>
            <person name="Loehr J."/>
            <person name="Walesch S."/>
            <person name="Walt C."/>
            <person name="Boldt J."/>
            <person name="Bunk B."/>
            <person name="Haeckl F.J.F.P.J."/>
            <person name="Gunesch A.P."/>
            <person name="Birkelbach J."/>
            <person name="Nuebel U."/>
            <person name="Pietschmann T."/>
            <person name="Bach T."/>
            <person name="Mueller R."/>
        </authorList>
    </citation>
    <scope>NUCLEOTIDE SEQUENCE</scope>
    <source>
        <strain evidence="1">MSr11367</strain>
    </source>
</reference>
<dbReference type="Gene3D" id="3.40.50.1000">
    <property type="entry name" value="HAD superfamily/HAD-like"/>
    <property type="match status" value="1"/>
</dbReference>
<dbReference type="InterPro" id="IPR022468">
    <property type="entry name" value="PhnX-like"/>
</dbReference>
<organism evidence="1 2">
    <name type="scientific">Pendulispora rubella</name>
    <dbReference type="NCBI Taxonomy" id="2741070"/>
    <lineage>
        <taxon>Bacteria</taxon>
        <taxon>Pseudomonadati</taxon>
        <taxon>Myxococcota</taxon>
        <taxon>Myxococcia</taxon>
        <taxon>Myxococcales</taxon>
        <taxon>Sorangiineae</taxon>
        <taxon>Pendulisporaceae</taxon>
        <taxon>Pendulispora</taxon>
    </lineage>
</organism>
<name>A0ABZ2L1M5_9BACT</name>
<dbReference type="InterPro" id="IPR036412">
    <property type="entry name" value="HAD-like_sf"/>
</dbReference>
<evidence type="ECO:0000313" key="2">
    <source>
        <dbReference type="Proteomes" id="UP001374803"/>
    </source>
</evidence>